<evidence type="ECO:0000313" key="2">
    <source>
        <dbReference type="Proteomes" id="UP000789860"/>
    </source>
</evidence>
<name>A0ACA9KQB1_9GLOM</name>
<proteinExistence type="predicted"/>
<comment type="caution">
    <text evidence="1">The sequence shown here is derived from an EMBL/GenBank/DDBJ whole genome shotgun (WGS) entry which is preliminary data.</text>
</comment>
<gene>
    <name evidence="1" type="ORF">SCALOS_LOCUS2683</name>
</gene>
<keyword evidence="2" id="KW-1185">Reference proteome</keyword>
<dbReference type="EMBL" id="CAJVPM010002490">
    <property type="protein sequence ID" value="CAG8487270.1"/>
    <property type="molecule type" value="Genomic_DNA"/>
</dbReference>
<accession>A0ACA9KQB1</accession>
<protein>
    <submittedName>
        <fullName evidence="1">10683_t:CDS:1</fullName>
    </submittedName>
</protein>
<evidence type="ECO:0000313" key="1">
    <source>
        <dbReference type="EMBL" id="CAG8487270.1"/>
    </source>
</evidence>
<feature type="non-terminal residue" evidence="1">
    <location>
        <position position="107"/>
    </location>
</feature>
<organism evidence="1 2">
    <name type="scientific">Scutellospora calospora</name>
    <dbReference type="NCBI Taxonomy" id="85575"/>
    <lineage>
        <taxon>Eukaryota</taxon>
        <taxon>Fungi</taxon>
        <taxon>Fungi incertae sedis</taxon>
        <taxon>Mucoromycota</taxon>
        <taxon>Glomeromycotina</taxon>
        <taxon>Glomeromycetes</taxon>
        <taxon>Diversisporales</taxon>
        <taxon>Gigasporaceae</taxon>
        <taxon>Scutellospora</taxon>
    </lineage>
</organism>
<dbReference type="Proteomes" id="UP000789860">
    <property type="component" value="Unassembled WGS sequence"/>
</dbReference>
<sequence length="107" mass="12180">MEKSVIPLFPLLLAGNRYTAKYYYCLIELSSKPHKLHNHVLRCSDWPASKKNKYLQKINEEGYVPSIEPVIAVIDLKYLTPKPNYSAYKLGDISPIGPTSLDIESLQ</sequence>
<reference evidence="1" key="1">
    <citation type="submission" date="2021-06" db="EMBL/GenBank/DDBJ databases">
        <authorList>
            <person name="Kallberg Y."/>
            <person name="Tangrot J."/>
            <person name="Rosling A."/>
        </authorList>
    </citation>
    <scope>NUCLEOTIDE SEQUENCE</scope>
    <source>
        <strain evidence="1">AU212A</strain>
    </source>
</reference>